<dbReference type="EMBL" id="CAJVPU010018376">
    <property type="protein sequence ID" value="CAG8665410.1"/>
    <property type="molecule type" value="Genomic_DNA"/>
</dbReference>
<evidence type="ECO:0000313" key="1">
    <source>
        <dbReference type="EMBL" id="CAG8665410.1"/>
    </source>
</evidence>
<name>A0ACA9NQH4_9GLOM</name>
<keyword evidence="2" id="KW-1185">Reference proteome</keyword>
<protein>
    <submittedName>
        <fullName evidence="1">4340_t:CDS:1</fullName>
    </submittedName>
</protein>
<accession>A0ACA9NQH4</accession>
<proteinExistence type="predicted"/>
<organism evidence="1 2">
    <name type="scientific">Dentiscutata heterogama</name>
    <dbReference type="NCBI Taxonomy" id="1316150"/>
    <lineage>
        <taxon>Eukaryota</taxon>
        <taxon>Fungi</taxon>
        <taxon>Fungi incertae sedis</taxon>
        <taxon>Mucoromycota</taxon>
        <taxon>Glomeromycotina</taxon>
        <taxon>Glomeromycetes</taxon>
        <taxon>Diversisporales</taxon>
        <taxon>Gigasporaceae</taxon>
        <taxon>Dentiscutata</taxon>
    </lineage>
</organism>
<dbReference type="Proteomes" id="UP000789702">
    <property type="component" value="Unassembled WGS sequence"/>
</dbReference>
<reference evidence="1" key="1">
    <citation type="submission" date="2021-06" db="EMBL/GenBank/DDBJ databases">
        <authorList>
            <person name="Kallberg Y."/>
            <person name="Tangrot J."/>
            <person name="Rosling A."/>
        </authorList>
    </citation>
    <scope>NUCLEOTIDE SEQUENCE</scope>
    <source>
        <strain evidence="1">IL203A</strain>
    </source>
</reference>
<feature type="non-terminal residue" evidence="1">
    <location>
        <position position="1"/>
    </location>
</feature>
<gene>
    <name evidence="1" type="ORF">DHETER_LOCUS9942</name>
</gene>
<evidence type="ECO:0000313" key="2">
    <source>
        <dbReference type="Proteomes" id="UP000789702"/>
    </source>
</evidence>
<sequence length="45" mass="4898">IGLPPKPEKKPPRSNLVKVLNTKGMHLKAKIAKKALEEIPQTIAA</sequence>
<comment type="caution">
    <text evidence="1">The sequence shown here is derived from an EMBL/GenBank/DDBJ whole genome shotgun (WGS) entry which is preliminary data.</text>
</comment>